<evidence type="ECO:0000259" key="5">
    <source>
        <dbReference type="Pfam" id="PF00140"/>
    </source>
</evidence>
<dbReference type="InterPro" id="IPR007630">
    <property type="entry name" value="RNA_pol_sigma70_r4"/>
</dbReference>
<evidence type="ECO:0000259" key="8">
    <source>
        <dbReference type="Pfam" id="PF04545"/>
    </source>
</evidence>
<dbReference type="InterPro" id="IPR013324">
    <property type="entry name" value="RNA_pol_sigma_r3/r4-like"/>
</dbReference>
<dbReference type="InterPro" id="IPR013325">
    <property type="entry name" value="RNA_pol_sigma_r2"/>
</dbReference>
<dbReference type="PIRSF" id="PIRSF000770">
    <property type="entry name" value="RNA_pol_sigma-SigE/K"/>
    <property type="match status" value="1"/>
</dbReference>
<evidence type="ECO:0000256" key="4">
    <source>
        <dbReference type="ARBA" id="ARBA00023163"/>
    </source>
</evidence>
<feature type="domain" description="RNA polymerase sigma-70 region 4" evidence="8">
    <location>
        <begin position="222"/>
        <end position="274"/>
    </location>
</feature>
<dbReference type="Pfam" id="PF04545">
    <property type="entry name" value="Sigma70_r4"/>
    <property type="match status" value="1"/>
</dbReference>
<dbReference type="InterPro" id="IPR014284">
    <property type="entry name" value="RNA_pol_sigma-70_dom"/>
</dbReference>
<dbReference type="GO" id="GO:0006352">
    <property type="term" value="P:DNA-templated transcription initiation"/>
    <property type="evidence" value="ECO:0007669"/>
    <property type="project" value="InterPro"/>
</dbReference>
<protein>
    <submittedName>
        <fullName evidence="9">RNA polymerase primary sigma factor</fullName>
    </submittedName>
</protein>
<dbReference type="AlphaFoldDB" id="A0A1T5B6X1"/>
<evidence type="ECO:0000259" key="7">
    <source>
        <dbReference type="Pfam" id="PF04542"/>
    </source>
</evidence>
<dbReference type="Proteomes" id="UP000189981">
    <property type="component" value="Unassembled WGS sequence"/>
</dbReference>
<dbReference type="SUPFAM" id="SSF88946">
    <property type="entry name" value="Sigma2 domain of RNA polymerase sigma factors"/>
    <property type="match status" value="1"/>
</dbReference>
<evidence type="ECO:0000256" key="2">
    <source>
        <dbReference type="ARBA" id="ARBA00023082"/>
    </source>
</evidence>
<feature type="domain" description="RNA polymerase sigma-70 region 1.2" evidence="5">
    <location>
        <begin position="17"/>
        <end position="49"/>
    </location>
</feature>
<dbReference type="STRING" id="572036.SAMN05661099_1377"/>
<accession>A0A1T5B6X1</accession>
<dbReference type="Gene3D" id="1.10.10.10">
    <property type="entry name" value="Winged helix-like DNA-binding domain superfamily/Winged helix DNA-binding domain"/>
    <property type="match status" value="2"/>
</dbReference>
<keyword evidence="4" id="KW-0804">Transcription</keyword>
<keyword evidence="2" id="KW-0731">Sigma factor</keyword>
<dbReference type="InterPro" id="IPR007627">
    <property type="entry name" value="RNA_pol_sigma70_r2"/>
</dbReference>
<dbReference type="CDD" id="cd06171">
    <property type="entry name" value="Sigma70_r4"/>
    <property type="match status" value="1"/>
</dbReference>
<keyword evidence="3" id="KW-0238">DNA-binding</keyword>
<evidence type="ECO:0000313" key="10">
    <source>
        <dbReference type="Proteomes" id="UP000189981"/>
    </source>
</evidence>
<dbReference type="InterPro" id="IPR036388">
    <property type="entry name" value="WH-like_DNA-bd_sf"/>
</dbReference>
<keyword evidence="10" id="KW-1185">Reference proteome</keyword>
<dbReference type="PANTHER" id="PTHR30603">
    <property type="entry name" value="RNA POLYMERASE SIGMA FACTOR RPO"/>
    <property type="match status" value="1"/>
</dbReference>
<keyword evidence="1" id="KW-0805">Transcription regulation</keyword>
<gene>
    <name evidence="9" type="ORF">SAMN05661099_1377</name>
</gene>
<organism evidence="9 10">
    <name type="scientific">Daejeonella lutea</name>
    <dbReference type="NCBI Taxonomy" id="572036"/>
    <lineage>
        <taxon>Bacteria</taxon>
        <taxon>Pseudomonadati</taxon>
        <taxon>Bacteroidota</taxon>
        <taxon>Sphingobacteriia</taxon>
        <taxon>Sphingobacteriales</taxon>
        <taxon>Sphingobacteriaceae</taxon>
        <taxon>Daejeonella</taxon>
    </lineage>
</organism>
<dbReference type="SUPFAM" id="SSF88659">
    <property type="entry name" value="Sigma3 and sigma4 domains of RNA polymerase sigma factors"/>
    <property type="match status" value="2"/>
</dbReference>
<dbReference type="NCBIfam" id="TIGR02937">
    <property type="entry name" value="sigma70-ECF"/>
    <property type="match status" value="1"/>
</dbReference>
<dbReference type="Gene3D" id="1.20.120.1810">
    <property type="match status" value="1"/>
</dbReference>
<evidence type="ECO:0000256" key="3">
    <source>
        <dbReference type="ARBA" id="ARBA00023125"/>
    </source>
</evidence>
<dbReference type="InterPro" id="IPR007624">
    <property type="entry name" value="RNA_pol_sigma70_r3"/>
</dbReference>
<name>A0A1T5B6X1_9SPHI</name>
<proteinExistence type="predicted"/>
<dbReference type="PRINTS" id="PR00046">
    <property type="entry name" value="SIGMA70FCT"/>
</dbReference>
<evidence type="ECO:0000313" key="9">
    <source>
        <dbReference type="EMBL" id="SKB43014.1"/>
    </source>
</evidence>
<dbReference type="InterPro" id="IPR000943">
    <property type="entry name" value="RNA_pol_sigma70"/>
</dbReference>
<dbReference type="Pfam" id="PF04539">
    <property type="entry name" value="Sigma70_r3"/>
    <property type="match status" value="1"/>
</dbReference>
<dbReference type="GO" id="GO:0003677">
    <property type="term" value="F:DNA binding"/>
    <property type="evidence" value="ECO:0007669"/>
    <property type="project" value="UniProtKB-KW"/>
</dbReference>
<dbReference type="InterPro" id="IPR009042">
    <property type="entry name" value="RNA_pol_sigma70_r1_2"/>
</dbReference>
<dbReference type="RefSeq" id="WP_079701860.1">
    <property type="nucleotide sequence ID" value="NZ_FUYR01000001.1"/>
</dbReference>
<dbReference type="InterPro" id="IPR050239">
    <property type="entry name" value="Sigma-70_RNA_pol_init_factors"/>
</dbReference>
<dbReference type="GO" id="GO:0016987">
    <property type="term" value="F:sigma factor activity"/>
    <property type="evidence" value="ECO:0007669"/>
    <property type="project" value="UniProtKB-KW"/>
</dbReference>
<feature type="domain" description="RNA polymerase sigma-70 region 3" evidence="6">
    <location>
        <begin position="135"/>
        <end position="202"/>
    </location>
</feature>
<sequence>MRQLKITQSITNRESQSLDKYLHEIGKVDLITAEEEVILAQKIREGDQAALERLTKTNLRFVVSVAKQYQNQGLTLGDLINEGNLGLIKAAKRFDETKGFKFISYAVWWIRQSILQAIAEQSRIVRLPLNQVGSLSKISKAFSRLEQEYEREPSPEELADNLETTVEKISDTLSNSGRHVSMDAPFVQGEENTLLDVLENSDPNTDSNLINESLSEEIKRSLSTLTEREREIIVLFFGLSTNHPLSLEEIGEKFNLTRERVRQIKDKALQRLRHTSRSKILKSYLG</sequence>
<dbReference type="OrthoDB" id="9809557at2"/>
<reference evidence="10" key="1">
    <citation type="submission" date="2017-02" db="EMBL/GenBank/DDBJ databases">
        <authorList>
            <person name="Varghese N."/>
            <person name="Submissions S."/>
        </authorList>
    </citation>
    <scope>NUCLEOTIDE SEQUENCE [LARGE SCALE GENOMIC DNA]</scope>
    <source>
        <strain evidence="10">DSM 22385</strain>
    </source>
</reference>
<evidence type="ECO:0000259" key="6">
    <source>
        <dbReference type="Pfam" id="PF04539"/>
    </source>
</evidence>
<dbReference type="EMBL" id="FUYR01000001">
    <property type="protein sequence ID" value="SKB43014.1"/>
    <property type="molecule type" value="Genomic_DNA"/>
</dbReference>
<evidence type="ECO:0000256" key="1">
    <source>
        <dbReference type="ARBA" id="ARBA00023015"/>
    </source>
</evidence>
<feature type="domain" description="RNA polymerase sigma-70 region 2" evidence="7">
    <location>
        <begin position="56"/>
        <end position="123"/>
    </location>
</feature>
<dbReference type="Pfam" id="PF00140">
    <property type="entry name" value="Sigma70_r1_2"/>
    <property type="match status" value="1"/>
</dbReference>
<dbReference type="PANTHER" id="PTHR30603:SF47">
    <property type="entry name" value="RNA POLYMERASE SIGMA FACTOR SIGD, CHLOROPLASTIC"/>
    <property type="match status" value="1"/>
</dbReference>
<dbReference type="Pfam" id="PF04542">
    <property type="entry name" value="Sigma70_r2"/>
    <property type="match status" value="1"/>
</dbReference>